<dbReference type="EMBL" id="VSSQ01092056">
    <property type="protein sequence ID" value="MPN37413.1"/>
    <property type="molecule type" value="Genomic_DNA"/>
</dbReference>
<dbReference type="AlphaFoldDB" id="A0A645HPW7"/>
<reference evidence="1" key="1">
    <citation type="submission" date="2019-08" db="EMBL/GenBank/DDBJ databases">
        <authorList>
            <person name="Kucharzyk K."/>
            <person name="Murdoch R.W."/>
            <person name="Higgins S."/>
            <person name="Loffler F."/>
        </authorList>
    </citation>
    <scope>NUCLEOTIDE SEQUENCE</scope>
</reference>
<gene>
    <name evidence="1" type="ORF">SDC9_184930</name>
</gene>
<organism evidence="1">
    <name type="scientific">bioreactor metagenome</name>
    <dbReference type="NCBI Taxonomy" id="1076179"/>
    <lineage>
        <taxon>unclassified sequences</taxon>
        <taxon>metagenomes</taxon>
        <taxon>ecological metagenomes</taxon>
    </lineage>
</organism>
<sequence>MHLALLVGGNGGDNRDAAGVDQVDHGLGPHLGDLSDQAEVDLLAVHLDALARGGEQASVLPRQPDGQRPVGVQQADQFAVDLAHQHHPDDVHRLGGGDPQTAAELAFDPEPVQHRGDLRPTAVDHHRIHADRAQEDDVGGKGLHELVVDHGVAAVLDHDGLADIALQPGQRFNQDGRFVERLGHDEYSAFSLT</sequence>
<comment type="caution">
    <text evidence="1">The sequence shown here is derived from an EMBL/GenBank/DDBJ whole genome shotgun (WGS) entry which is preliminary data.</text>
</comment>
<proteinExistence type="predicted"/>
<evidence type="ECO:0000313" key="1">
    <source>
        <dbReference type="EMBL" id="MPN37413.1"/>
    </source>
</evidence>
<accession>A0A645HPW7</accession>
<protein>
    <submittedName>
        <fullName evidence="1">Uncharacterized protein</fullName>
    </submittedName>
</protein>
<name>A0A645HPW7_9ZZZZ</name>